<dbReference type="VEuPathDB" id="VectorBase:SCAU003193"/>
<dbReference type="KEGG" id="scac:106090397"/>
<keyword evidence="8" id="KW-0492">Microsome</keyword>
<evidence type="ECO:0000256" key="15">
    <source>
        <dbReference type="SAM" id="Phobius"/>
    </source>
</evidence>
<evidence type="ECO:0000256" key="10">
    <source>
        <dbReference type="ARBA" id="ARBA00023004"/>
    </source>
</evidence>
<dbReference type="AlphaFoldDB" id="A0A1I8NYI9"/>
<keyword evidence="9 14" id="KW-0560">Oxidoreductase</keyword>
<dbReference type="GO" id="GO:0004497">
    <property type="term" value="F:monooxygenase activity"/>
    <property type="evidence" value="ECO:0007669"/>
    <property type="project" value="UniProtKB-KW"/>
</dbReference>
<keyword evidence="17" id="KW-1185">Reference proteome</keyword>
<keyword evidence="11 14" id="KW-0503">Monooxygenase</keyword>
<dbReference type="OrthoDB" id="2789670at2759"/>
<evidence type="ECO:0000256" key="3">
    <source>
        <dbReference type="ARBA" id="ARBA00004406"/>
    </source>
</evidence>
<dbReference type="GO" id="GO:0005789">
    <property type="term" value="C:endoplasmic reticulum membrane"/>
    <property type="evidence" value="ECO:0007669"/>
    <property type="project" value="UniProtKB-SubCell"/>
</dbReference>
<dbReference type="STRING" id="35570.A0A1I8NYI9"/>
<dbReference type="GO" id="GO:0005506">
    <property type="term" value="F:iron ion binding"/>
    <property type="evidence" value="ECO:0007669"/>
    <property type="project" value="InterPro"/>
</dbReference>
<evidence type="ECO:0000256" key="11">
    <source>
        <dbReference type="ARBA" id="ARBA00023033"/>
    </source>
</evidence>
<dbReference type="SUPFAM" id="SSF48264">
    <property type="entry name" value="Cytochrome P450"/>
    <property type="match status" value="1"/>
</dbReference>
<feature type="transmembrane region" description="Helical" evidence="15">
    <location>
        <begin position="6"/>
        <end position="22"/>
    </location>
</feature>
<evidence type="ECO:0000313" key="16">
    <source>
        <dbReference type="EnsemblMetazoa" id="SCAU003193-PA"/>
    </source>
</evidence>
<keyword evidence="10 13" id="KW-0408">Iron</keyword>
<evidence type="ECO:0000313" key="17">
    <source>
        <dbReference type="Proteomes" id="UP000095300"/>
    </source>
</evidence>
<sequence>MELTTSLWYILITLIFGIIFVLKKNLNYWKDLGIPHEEPHALFGNMSGLRTKLSFGEILTRYYAKFKGSGPFAGIFVGQRPGAVVLDKELIKRILIKDFTQFTDRGLYYNQESDPLTGHLFLVDGDRWRSMRNKLSPTFTSGKMKYMYPTLLKVSDSFVATMASKALENPLVEIRSLLARYTVDIIGSVAFGIECNSLKNEEDKFLQLGRKSVEQPRHNALVMGLIDSFPRLSRLLGMRIIPEDVHEFFMATIKDTVKYREMNNIQRNDFLNILIELKNNSEDKSGLGGMTIEELAAQVFVFFLAGFETSATTMAYALYELAQNQDLQQRLRDEVNEAFEQHQGSAAIPYETIMSLTFMDQVLAETLRKYPLVPVLFRQALNDYAVPGNPKYVIKKGIPIFIPVLGIQHDVEFYANPQEFDPDRFLPDLVKQRDPMEWLPFGDGPRNCIGMRFAKMQSRLGLACAIRNFRFTVCPKTEIPLSYAVKPLVLLPGNPIYLNVEAL</sequence>
<dbReference type="PRINTS" id="PR00463">
    <property type="entry name" value="EP450I"/>
</dbReference>
<evidence type="ECO:0000256" key="4">
    <source>
        <dbReference type="ARBA" id="ARBA00010617"/>
    </source>
</evidence>
<evidence type="ECO:0000256" key="5">
    <source>
        <dbReference type="ARBA" id="ARBA00022617"/>
    </source>
</evidence>
<organism evidence="16 17">
    <name type="scientific">Stomoxys calcitrans</name>
    <name type="common">Stable fly</name>
    <name type="synonym">Conops calcitrans</name>
    <dbReference type="NCBI Taxonomy" id="35570"/>
    <lineage>
        <taxon>Eukaryota</taxon>
        <taxon>Metazoa</taxon>
        <taxon>Ecdysozoa</taxon>
        <taxon>Arthropoda</taxon>
        <taxon>Hexapoda</taxon>
        <taxon>Insecta</taxon>
        <taxon>Pterygota</taxon>
        <taxon>Neoptera</taxon>
        <taxon>Endopterygota</taxon>
        <taxon>Diptera</taxon>
        <taxon>Brachycera</taxon>
        <taxon>Muscomorpha</taxon>
        <taxon>Muscoidea</taxon>
        <taxon>Muscidae</taxon>
        <taxon>Stomoxys</taxon>
    </lineage>
</organism>
<dbReference type="GO" id="GO:0016705">
    <property type="term" value="F:oxidoreductase activity, acting on paired donors, with incorporation or reduction of molecular oxygen"/>
    <property type="evidence" value="ECO:0007669"/>
    <property type="project" value="InterPro"/>
</dbReference>
<dbReference type="CDD" id="cd11056">
    <property type="entry name" value="CYP6-like"/>
    <property type="match status" value="1"/>
</dbReference>
<dbReference type="InterPro" id="IPR002401">
    <property type="entry name" value="Cyt_P450_E_grp-I"/>
</dbReference>
<dbReference type="FunFam" id="1.10.630.10:FF:000042">
    <property type="entry name" value="Cytochrome P450"/>
    <property type="match status" value="1"/>
</dbReference>
<keyword evidence="15" id="KW-0812">Transmembrane</keyword>
<dbReference type="Pfam" id="PF00067">
    <property type="entry name" value="p450"/>
    <property type="match status" value="1"/>
</dbReference>
<dbReference type="PRINTS" id="PR00385">
    <property type="entry name" value="P450"/>
</dbReference>
<dbReference type="PANTHER" id="PTHR24292:SF100">
    <property type="entry name" value="CYTOCHROME P450 6A16, ISOFORM B-RELATED"/>
    <property type="match status" value="1"/>
</dbReference>
<evidence type="ECO:0000256" key="8">
    <source>
        <dbReference type="ARBA" id="ARBA00022848"/>
    </source>
</evidence>
<evidence type="ECO:0000256" key="1">
    <source>
        <dbReference type="ARBA" id="ARBA00001971"/>
    </source>
</evidence>
<comment type="subcellular location">
    <subcellularLocation>
        <location evidence="3">Endoplasmic reticulum membrane</location>
        <topology evidence="3">Peripheral membrane protein</topology>
    </subcellularLocation>
    <subcellularLocation>
        <location evidence="2">Microsome membrane</location>
        <topology evidence="2">Peripheral membrane protein</topology>
    </subcellularLocation>
</comment>
<dbReference type="EnsemblMetazoa" id="SCAU003193-RA">
    <property type="protein sequence ID" value="SCAU003193-PA"/>
    <property type="gene ID" value="SCAU003193"/>
</dbReference>
<dbReference type="PANTHER" id="PTHR24292">
    <property type="entry name" value="CYTOCHROME P450"/>
    <property type="match status" value="1"/>
</dbReference>
<feature type="binding site" description="axial binding residue" evidence="13">
    <location>
        <position position="448"/>
    </location>
    <ligand>
        <name>heme</name>
        <dbReference type="ChEBI" id="CHEBI:30413"/>
    </ligand>
    <ligandPart>
        <name>Fe</name>
        <dbReference type="ChEBI" id="CHEBI:18248"/>
    </ligandPart>
</feature>
<evidence type="ECO:0000256" key="9">
    <source>
        <dbReference type="ARBA" id="ARBA00023002"/>
    </source>
</evidence>
<evidence type="ECO:0000256" key="7">
    <source>
        <dbReference type="ARBA" id="ARBA00022824"/>
    </source>
</evidence>
<evidence type="ECO:0000256" key="2">
    <source>
        <dbReference type="ARBA" id="ARBA00004174"/>
    </source>
</evidence>
<dbReference type="Proteomes" id="UP000095300">
    <property type="component" value="Unassembled WGS sequence"/>
</dbReference>
<reference evidence="16" key="1">
    <citation type="submission" date="2020-05" db="UniProtKB">
        <authorList>
            <consortium name="EnsemblMetazoa"/>
        </authorList>
    </citation>
    <scope>IDENTIFICATION</scope>
    <source>
        <strain evidence="16">USDA</strain>
    </source>
</reference>
<gene>
    <name evidence="16" type="primary">106090397</name>
</gene>
<dbReference type="InterPro" id="IPR017972">
    <property type="entry name" value="Cyt_P450_CS"/>
</dbReference>
<keyword evidence="12 15" id="KW-0472">Membrane</keyword>
<keyword evidence="6 13" id="KW-0479">Metal-binding</keyword>
<evidence type="ECO:0000256" key="13">
    <source>
        <dbReference type="PIRSR" id="PIRSR602401-1"/>
    </source>
</evidence>
<comment type="cofactor">
    <cofactor evidence="1 13">
        <name>heme</name>
        <dbReference type="ChEBI" id="CHEBI:30413"/>
    </cofactor>
</comment>
<dbReference type="InterPro" id="IPR001128">
    <property type="entry name" value="Cyt_P450"/>
</dbReference>
<keyword evidence="7" id="KW-0256">Endoplasmic reticulum</keyword>
<evidence type="ECO:0000256" key="14">
    <source>
        <dbReference type="RuleBase" id="RU000461"/>
    </source>
</evidence>
<keyword evidence="5 13" id="KW-0349">Heme</keyword>
<dbReference type="Gene3D" id="1.10.630.10">
    <property type="entry name" value="Cytochrome P450"/>
    <property type="match status" value="1"/>
</dbReference>
<proteinExistence type="inferred from homology"/>
<dbReference type="InterPro" id="IPR050476">
    <property type="entry name" value="Insect_CytP450_Detox"/>
</dbReference>
<evidence type="ECO:0008006" key="18">
    <source>
        <dbReference type="Google" id="ProtNLM"/>
    </source>
</evidence>
<evidence type="ECO:0000256" key="12">
    <source>
        <dbReference type="ARBA" id="ARBA00023136"/>
    </source>
</evidence>
<evidence type="ECO:0000256" key="6">
    <source>
        <dbReference type="ARBA" id="ARBA00022723"/>
    </source>
</evidence>
<dbReference type="PROSITE" id="PS00086">
    <property type="entry name" value="CYTOCHROME_P450"/>
    <property type="match status" value="1"/>
</dbReference>
<accession>A0A1I8NYI9</accession>
<dbReference type="InterPro" id="IPR036396">
    <property type="entry name" value="Cyt_P450_sf"/>
</dbReference>
<dbReference type="GO" id="GO:0020037">
    <property type="term" value="F:heme binding"/>
    <property type="evidence" value="ECO:0007669"/>
    <property type="project" value="InterPro"/>
</dbReference>
<comment type="similarity">
    <text evidence="4 14">Belongs to the cytochrome P450 family.</text>
</comment>
<keyword evidence="15" id="KW-1133">Transmembrane helix</keyword>
<protein>
    <recommendedName>
        <fullName evidence="18">Cytochrome P450</fullName>
    </recommendedName>
</protein>
<name>A0A1I8NYI9_STOCA</name>